<organism evidence="6 7">
    <name type="scientific">Parabacteroides faecis</name>
    <dbReference type="NCBI Taxonomy" id="1217282"/>
    <lineage>
        <taxon>Bacteria</taxon>
        <taxon>Pseudomonadati</taxon>
        <taxon>Bacteroidota</taxon>
        <taxon>Bacteroidia</taxon>
        <taxon>Bacteroidales</taxon>
        <taxon>Tannerellaceae</taxon>
        <taxon>Parabacteroides</taxon>
    </lineage>
</organism>
<proteinExistence type="predicted"/>
<dbReference type="PANTHER" id="PTHR30249">
    <property type="entry name" value="PUTATIVE SEROTONIN TRANSPORTER"/>
    <property type="match status" value="1"/>
</dbReference>
<feature type="transmembrane region" description="Helical" evidence="5">
    <location>
        <begin position="208"/>
        <end position="231"/>
    </location>
</feature>
<comment type="caution">
    <text evidence="6">The sequence shown here is derived from an EMBL/GenBank/DDBJ whole genome shotgun (WGS) entry which is preliminary data.</text>
</comment>
<dbReference type="InterPro" id="IPR007300">
    <property type="entry name" value="CidB/LrgB"/>
</dbReference>
<evidence type="ECO:0000256" key="3">
    <source>
        <dbReference type="ARBA" id="ARBA00022989"/>
    </source>
</evidence>
<feature type="transmembrane region" description="Helical" evidence="5">
    <location>
        <begin position="33"/>
        <end position="52"/>
    </location>
</feature>
<evidence type="ECO:0000256" key="1">
    <source>
        <dbReference type="ARBA" id="ARBA00004141"/>
    </source>
</evidence>
<dbReference type="GO" id="GO:0016787">
    <property type="term" value="F:hydrolase activity"/>
    <property type="evidence" value="ECO:0007669"/>
    <property type="project" value="UniProtKB-KW"/>
</dbReference>
<dbReference type="PANTHER" id="PTHR30249:SF0">
    <property type="entry name" value="PLASTIDAL GLYCOLATE_GLYCERATE TRANSLOCATOR 1, CHLOROPLASTIC"/>
    <property type="match status" value="1"/>
</dbReference>
<keyword evidence="2 5" id="KW-0812">Transmembrane</keyword>
<dbReference type="RefSeq" id="WP_122351917.1">
    <property type="nucleotide sequence ID" value="NZ_BMPB01000005.1"/>
</dbReference>
<feature type="transmembrane region" description="Helical" evidence="5">
    <location>
        <begin position="64"/>
        <end position="81"/>
    </location>
</feature>
<keyword evidence="6" id="KW-0378">Hydrolase</keyword>
<keyword evidence="4 5" id="KW-0472">Membrane</keyword>
<keyword evidence="3 5" id="KW-1133">Transmembrane helix</keyword>
<dbReference type="EMBL" id="JACHOC010000005">
    <property type="protein sequence ID" value="MBB4623066.1"/>
    <property type="molecule type" value="Genomic_DNA"/>
</dbReference>
<dbReference type="Proteomes" id="UP000533637">
    <property type="component" value="Unassembled WGS sequence"/>
</dbReference>
<feature type="transmembrane region" description="Helical" evidence="5">
    <location>
        <begin position="146"/>
        <end position="169"/>
    </location>
</feature>
<evidence type="ECO:0000256" key="2">
    <source>
        <dbReference type="ARBA" id="ARBA00022692"/>
    </source>
</evidence>
<accession>A0ABR6KNS2</accession>
<sequence length="232" mass="24016">MNNLVHSEVFALTLVIGTYLAALALYKKTRISLLNPLLTSIFVIILVLKTMGIEYESFQKGSHLIHFMLGPSVVALGFVLYDQVRYLKGNVISILTSVFVGAIVGIVSVIVIGDLMGADQALIASLQPKSVTTPIAMGIAEKAGGIPSLTAVIVVAVGIFGSIVGPFVMKVLGIESRIAKGLALGASSHGLGTSVAIQIGAIEGALSGLAIGLMGIMTAILVPVISFIISLF</sequence>
<evidence type="ECO:0000313" key="6">
    <source>
        <dbReference type="EMBL" id="MBB4623066.1"/>
    </source>
</evidence>
<evidence type="ECO:0000256" key="5">
    <source>
        <dbReference type="SAM" id="Phobius"/>
    </source>
</evidence>
<keyword evidence="7" id="KW-1185">Reference proteome</keyword>
<comment type="subcellular location">
    <subcellularLocation>
        <location evidence="1">Membrane</location>
        <topology evidence="1">Multi-pass membrane protein</topology>
    </subcellularLocation>
</comment>
<evidence type="ECO:0000313" key="7">
    <source>
        <dbReference type="Proteomes" id="UP000533637"/>
    </source>
</evidence>
<feature type="transmembrane region" description="Helical" evidence="5">
    <location>
        <begin position="181"/>
        <end position="202"/>
    </location>
</feature>
<name>A0ABR6KNS2_9BACT</name>
<protein>
    <submittedName>
        <fullName evidence="6">Murein hydrolase (TIGR00659 family)</fullName>
    </submittedName>
</protein>
<reference evidence="6 7" key="1">
    <citation type="submission" date="2020-08" db="EMBL/GenBank/DDBJ databases">
        <title>Genomic Encyclopedia of Type Strains, Phase IV (KMG-IV): sequencing the most valuable type-strain genomes for metagenomic binning, comparative biology and taxonomic classification.</title>
        <authorList>
            <person name="Goeker M."/>
        </authorList>
    </citation>
    <scope>NUCLEOTIDE SEQUENCE [LARGE SCALE GENOMIC DNA]</scope>
    <source>
        <strain evidence="6 7">DSM 102983</strain>
    </source>
</reference>
<feature type="transmembrane region" description="Helical" evidence="5">
    <location>
        <begin position="93"/>
        <end position="112"/>
    </location>
</feature>
<feature type="transmembrane region" description="Helical" evidence="5">
    <location>
        <begin position="6"/>
        <end position="26"/>
    </location>
</feature>
<gene>
    <name evidence="6" type="ORF">GGQ57_002975</name>
</gene>
<dbReference type="Pfam" id="PF04172">
    <property type="entry name" value="LrgB"/>
    <property type="match status" value="1"/>
</dbReference>
<evidence type="ECO:0000256" key="4">
    <source>
        <dbReference type="ARBA" id="ARBA00023136"/>
    </source>
</evidence>